<protein>
    <submittedName>
        <fullName evidence="1">Uncharacterized protein</fullName>
    </submittedName>
</protein>
<organism evidence="1 2">
    <name type="scientific">Swingsia samuiensis</name>
    <dbReference type="NCBI Taxonomy" id="1293412"/>
    <lineage>
        <taxon>Bacteria</taxon>
        <taxon>Pseudomonadati</taxon>
        <taxon>Pseudomonadota</taxon>
        <taxon>Alphaproteobacteria</taxon>
        <taxon>Acetobacterales</taxon>
        <taxon>Acetobacteraceae</taxon>
        <taxon>Swingsia</taxon>
    </lineage>
</organism>
<dbReference type="KEGG" id="ssam:E3D00_06115"/>
<reference evidence="1 2" key="1">
    <citation type="submission" date="2019-03" db="EMBL/GenBank/DDBJ databases">
        <title>The complete genome sequence of Swingsia samuiensis NBRC107927(T).</title>
        <authorList>
            <person name="Chua K.-O."/>
            <person name="Chan K.-G."/>
            <person name="See-Too W.-S."/>
        </authorList>
    </citation>
    <scope>NUCLEOTIDE SEQUENCE [LARGE SCALE GENOMIC DNA]</scope>
    <source>
        <strain evidence="1 2">AH83</strain>
    </source>
</reference>
<evidence type="ECO:0000313" key="2">
    <source>
        <dbReference type="Proteomes" id="UP000316313"/>
    </source>
</evidence>
<dbReference type="EMBL" id="CP038141">
    <property type="protein sequence ID" value="QDH17187.1"/>
    <property type="molecule type" value="Genomic_DNA"/>
</dbReference>
<proteinExistence type="predicted"/>
<dbReference type="RefSeq" id="WP_141460889.1">
    <property type="nucleotide sequence ID" value="NZ_CP038141.1"/>
</dbReference>
<dbReference type="Proteomes" id="UP000316313">
    <property type="component" value="Chromosome"/>
</dbReference>
<sequence>MSYAVLFKCYDWNVNIEKQFMRVKENCDFGDVFIVFDVDQGNLNKVPSQYQVFCVSERDLSDVGLARTGGIWLYSEYLIILFWLKNIHYDYYISLDSSVGVYSNLDFIIQKMEENNIDSLSHDIDTDIGHWPHLGSSIDYYDFKDIDPKLFFISFFSRAAISTIYTKRLIQKKKKVEQNNNTFPVSEVVLGSEIKIMGLKEDKLINYCDNLENYHWNRGIPIQYADEFAEGQTFIYPLLSEDGVISSNTTPDIKKIDDVIIKKAILLNSTYFYIKIYNLKDNTEEDKNYILDTIKNNLKEDSSNGYFFKEKILDGFVVRQSSRSEYSDPYSSEKDVISSVPKGRYNHHTNEETNPFIEVEFFNANDVSEIYLYDRPDIIREYLYKIDYICENGFIITAYQSSHIERLGDIVSGPKVININEKIRSIRISIIGKGMLHLDSIIICRRTETD</sequence>
<evidence type="ECO:0000313" key="1">
    <source>
        <dbReference type="EMBL" id="QDH17187.1"/>
    </source>
</evidence>
<dbReference type="AlphaFoldDB" id="A0A4Y6ULF7"/>
<keyword evidence="2" id="KW-1185">Reference proteome</keyword>
<gene>
    <name evidence="1" type="ORF">E3D00_06115</name>
</gene>
<dbReference type="OrthoDB" id="7275721at2"/>
<name>A0A4Y6ULF7_9PROT</name>
<accession>A0A4Y6ULF7</accession>